<feature type="chain" id="PRO_5009313374" evidence="1">
    <location>
        <begin position="22"/>
        <end position="303"/>
    </location>
</feature>
<evidence type="ECO:0000313" key="2">
    <source>
        <dbReference type="Proteomes" id="UP000095287"/>
    </source>
</evidence>
<keyword evidence="1" id="KW-0732">Signal</keyword>
<name>A0A1I7ZFH4_9BILA</name>
<sequence>MIHRSLSLLLFSSLLIHSVRAEFSKDFSAWIVENFGEDVRSRLERNDLGAKGSFGGKERRDEVLENQPVVFIHGVSDTAGERMAGAAKYFKKFGYKDSELYATTYANGAQGNPLQWAQYSMECAYVKQVRALIVAVRLYTGRAVDVVGYSLGVPVTRKAILGGKCVDTGEDLGRPLTRFIDTYVGIAGPNHGIALQAGGISIPGCVFSVIPVCNQKTGLYSGLCPSESEYLQDINKQSHYEGKNVFSIFSKADQLVGYQVCNRITTQVPGQQGEKVFEDKNHDQTFFDSYETLRQMVLNHQVV</sequence>
<dbReference type="GO" id="GO:0016042">
    <property type="term" value="P:lipid catabolic process"/>
    <property type="evidence" value="ECO:0007669"/>
    <property type="project" value="InterPro"/>
</dbReference>
<dbReference type="AlphaFoldDB" id="A0A1I7ZFH4"/>
<organism evidence="2 3">
    <name type="scientific">Steinernema glaseri</name>
    <dbReference type="NCBI Taxonomy" id="37863"/>
    <lineage>
        <taxon>Eukaryota</taxon>
        <taxon>Metazoa</taxon>
        <taxon>Ecdysozoa</taxon>
        <taxon>Nematoda</taxon>
        <taxon>Chromadorea</taxon>
        <taxon>Rhabditida</taxon>
        <taxon>Tylenchina</taxon>
        <taxon>Panagrolaimomorpha</taxon>
        <taxon>Strongyloidoidea</taxon>
        <taxon>Steinernematidae</taxon>
        <taxon>Steinernema</taxon>
    </lineage>
</organism>
<dbReference type="WBParaSite" id="L893_g25670.t1">
    <property type="protein sequence ID" value="L893_g25670.t1"/>
    <property type="gene ID" value="L893_g25670"/>
</dbReference>
<dbReference type="Proteomes" id="UP000095287">
    <property type="component" value="Unplaced"/>
</dbReference>
<dbReference type="InterPro" id="IPR029058">
    <property type="entry name" value="AB_hydrolase_fold"/>
</dbReference>
<dbReference type="Pfam" id="PF01674">
    <property type="entry name" value="Lipase_2"/>
    <property type="match status" value="1"/>
</dbReference>
<evidence type="ECO:0000256" key="1">
    <source>
        <dbReference type="SAM" id="SignalP"/>
    </source>
</evidence>
<protein>
    <submittedName>
        <fullName evidence="3">Lipase</fullName>
    </submittedName>
</protein>
<dbReference type="PANTHER" id="PTHR32015">
    <property type="entry name" value="FASTING INDUCED LIPASE"/>
    <property type="match status" value="1"/>
</dbReference>
<evidence type="ECO:0000313" key="3">
    <source>
        <dbReference type="WBParaSite" id="L893_g25670.t1"/>
    </source>
</evidence>
<keyword evidence="2" id="KW-1185">Reference proteome</keyword>
<dbReference type="GO" id="GO:0016298">
    <property type="term" value="F:lipase activity"/>
    <property type="evidence" value="ECO:0007669"/>
    <property type="project" value="TreeGrafter"/>
</dbReference>
<dbReference type="InterPro" id="IPR002918">
    <property type="entry name" value="Lipase_EstA/Esterase_EstB"/>
</dbReference>
<dbReference type="PANTHER" id="PTHR32015:SF5">
    <property type="entry name" value="LIPASE RELATED"/>
    <property type="match status" value="1"/>
</dbReference>
<reference evidence="3" key="1">
    <citation type="submission" date="2016-11" db="UniProtKB">
        <authorList>
            <consortium name="WormBaseParasite"/>
        </authorList>
    </citation>
    <scope>IDENTIFICATION</scope>
</reference>
<dbReference type="Gene3D" id="3.40.50.1820">
    <property type="entry name" value="alpha/beta hydrolase"/>
    <property type="match status" value="1"/>
</dbReference>
<accession>A0A1I7ZFH4</accession>
<proteinExistence type="predicted"/>
<feature type="signal peptide" evidence="1">
    <location>
        <begin position="1"/>
        <end position="21"/>
    </location>
</feature>
<dbReference type="SUPFAM" id="SSF53474">
    <property type="entry name" value="alpha/beta-Hydrolases"/>
    <property type="match status" value="1"/>
</dbReference>